<proteinExistence type="predicted"/>
<dbReference type="AlphaFoldDB" id="A0AAV7UGA6"/>
<reference evidence="2" key="1">
    <citation type="journal article" date="2022" name="bioRxiv">
        <title>Sequencing and chromosome-scale assembly of the giantPleurodeles waltlgenome.</title>
        <authorList>
            <person name="Brown T."/>
            <person name="Elewa A."/>
            <person name="Iarovenko S."/>
            <person name="Subramanian E."/>
            <person name="Araus A.J."/>
            <person name="Petzold A."/>
            <person name="Susuki M."/>
            <person name="Suzuki K.-i.T."/>
            <person name="Hayashi T."/>
            <person name="Toyoda A."/>
            <person name="Oliveira C."/>
            <person name="Osipova E."/>
            <person name="Leigh N.D."/>
            <person name="Simon A."/>
            <person name="Yun M.H."/>
        </authorList>
    </citation>
    <scope>NUCLEOTIDE SEQUENCE</scope>
    <source>
        <strain evidence="2">20211129_DDA</strain>
        <tissue evidence="2">Liver</tissue>
    </source>
</reference>
<comment type="caution">
    <text evidence="2">The sequence shown here is derived from an EMBL/GenBank/DDBJ whole genome shotgun (WGS) entry which is preliminary data.</text>
</comment>
<dbReference type="Proteomes" id="UP001066276">
    <property type="component" value="Chromosome 3_1"/>
</dbReference>
<feature type="compositionally biased region" description="Low complexity" evidence="1">
    <location>
        <begin position="35"/>
        <end position="52"/>
    </location>
</feature>
<sequence length="102" mass="10800">MDDRGSAGAVSWVSAVLELRRSRQPALRVPLQGNASRASTSRAAEQAAACRAGSEQDGPGKRTSAGRSKRVSPSKAVRGSILDRGYIMDYLKSRFGSSSFPS</sequence>
<keyword evidence="3" id="KW-1185">Reference proteome</keyword>
<organism evidence="2 3">
    <name type="scientific">Pleurodeles waltl</name>
    <name type="common">Iberian ribbed newt</name>
    <dbReference type="NCBI Taxonomy" id="8319"/>
    <lineage>
        <taxon>Eukaryota</taxon>
        <taxon>Metazoa</taxon>
        <taxon>Chordata</taxon>
        <taxon>Craniata</taxon>
        <taxon>Vertebrata</taxon>
        <taxon>Euteleostomi</taxon>
        <taxon>Amphibia</taxon>
        <taxon>Batrachia</taxon>
        <taxon>Caudata</taxon>
        <taxon>Salamandroidea</taxon>
        <taxon>Salamandridae</taxon>
        <taxon>Pleurodelinae</taxon>
        <taxon>Pleurodeles</taxon>
    </lineage>
</organism>
<evidence type="ECO:0000313" key="2">
    <source>
        <dbReference type="EMBL" id="KAJ1187947.1"/>
    </source>
</evidence>
<feature type="region of interest" description="Disordered" evidence="1">
    <location>
        <begin position="28"/>
        <end position="76"/>
    </location>
</feature>
<accession>A0AAV7UGA6</accession>
<dbReference type="EMBL" id="JANPWB010000005">
    <property type="protein sequence ID" value="KAJ1187947.1"/>
    <property type="molecule type" value="Genomic_DNA"/>
</dbReference>
<name>A0AAV7UGA6_PLEWA</name>
<evidence type="ECO:0000313" key="3">
    <source>
        <dbReference type="Proteomes" id="UP001066276"/>
    </source>
</evidence>
<protein>
    <submittedName>
        <fullName evidence="2">Uncharacterized protein</fullName>
    </submittedName>
</protein>
<gene>
    <name evidence="2" type="ORF">NDU88_004712</name>
</gene>
<evidence type="ECO:0000256" key="1">
    <source>
        <dbReference type="SAM" id="MobiDB-lite"/>
    </source>
</evidence>